<organism evidence="8 9">
    <name type="scientific">Weissella minor</name>
    <dbReference type="NCBI Taxonomy" id="1620"/>
    <lineage>
        <taxon>Bacteria</taxon>
        <taxon>Bacillati</taxon>
        <taxon>Bacillota</taxon>
        <taxon>Bacilli</taxon>
        <taxon>Lactobacillales</taxon>
        <taxon>Lactobacillaceae</taxon>
        <taxon>Weissella</taxon>
    </lineage>
</organism>
<dbReference type="PANTHER" id="PTHR43776:SF8">
    <property type="entry name" value="ABC TRANSPORTER, ATP-BINDING PROTEIN"/>
    <property type="match status" value="1"/>
</dbReference>
<reference evidence="8 9" key="1">
    <citation type="journal article" date="2015" name="Genome Announc.">
        <title>Expanding the biotechnology potential of lactobacilli through comparative genomics of 213 strains and associated genera.</title>
        <authorList>
            <person name="Sun Z."/>
            <person name="Harris H.M."/>
            <person name="McCann A."/>
            <person name="Guo C."/>
            <person name="Argimon S."/>
            <person name="Zhang W."/>
            <person name="Yang X."/>
            <person name="Jeffery I.B."/>
            <person name="Cooney J.C."/>
            <person name="Kagawa T.F."/>
            <person name="Liu W."/>
            <person name="Song Y."/>
            <person name="Salvetti E."/>
            <person name="Wrobel A."/>
            <person name="Rasinkangas P."/>
            <person name="Parkhill J."/>
            <person name="Rea M.C."/>
            <person name="O'Sullivan O."/>
            <person name="Ritari J."/>
            <person name="Douillard F.P."/>
            <person name="Paul Ross R."/>
            <person name="Yang R."/>
            <person name="Briner A.E."/>
            <person name="Felis G.E."/>
            <person name="de Vos W.M."/>
            <person name="Barrangou R."/>
            <person name="Klaenhammer T.R."/>
            <person name="Caufield P.W."/>
            <person name="Cui Y."/>
            <person name="Zhang H."/>
            <person name="O'Toole P.W."/>
        </authorList>
    </citation>
    <scope>NUCLEOTIDE SEQUENCE [LARGE SCALE GENOMIC DNA]</scope>
    <source>
        <strain evidence="8 9">DSM 20014</strain>
    </source>
</reference>
<dbReference type="Pfam" id="PF00005">
    <property type="entry name" value="ABC_tran"/>
    <property type="match status" value="1"/>
</dbReference>
<comment type="caution">
    <text evidence="8">The sequence shown here is derived from an EMBL/GenBank/DDBJ whole genome shotgun (WGS) entry which is preliminary data.</text>
</comment>
<dbReference type="InterPro" id="IPR003593">
    <property type="entry name" value="AAA+_ATPase"/>
</dbReference>
<dbReference type="GO" id="GO:0015031">
    <property type="term" value="P:protein transport"/>
    <property type="evidence" value="ECO:0007669"/>
    <property type="project" value="UniProtKB-KW"/>
</dbReference>
<dbReference type="PANTHER" id="PTHR43776">
    <property type="entry name" value="TRANSPORT ATP-BINDING PROTEIN"/>
    <property type="match status" value="1"/>
</dbReference>
<dbReference type="OrthoDB" id="9802264at2"/>
<evidence type="ECO:0000256" key="2">
    <source>
        <dbReference type="ARBA" id="ARBA00022448"/>
    </source>
</evidence>
<name>A0A0R2JHU3_9LACO</name>
<dbReference type="STRING" id="1620.IV67_GL000387"/>
<dbReference type="InterPro" id="IPR050319">
    <property type="entry name" value="ABC_transp_ATP-bind"/>
</dbReference>
<keyword evidence="2" id="KW-0813">Transport</keyword>
<dbReference type="Gene3D" id="3.40.50.300">
    <property type="entry name" value="P-loop containing nucleotide triphosphate hydrolases"/>
    <property type="match status" value="1"/>
</dbReference>
<comment type="similarity">
    <text evidence="1">Belongs to the ABC transporter superfamily.</text>
</comment>
<gene>
    <name evidence="8" type="ORF">IV67_GL000387</name>
</gene>
<keyword evidence="4" id="KW-0067">ATP-binding</keyword>
<dbReference type="PROSITE" id="PS50893">
    <property type="entry name" value="ABC_TRANSPORTER_2"/>
    <property type="match status" value="1"/>
</dbReference>
<dbReference type="SUPFAM" id="SSF52540">
    <property type="entry name" value="P-loop containing nucleoside triphosphate hydrolases"/>
    <property type="match status" value="1"/>
</dbReference>
<feature type="domain" description="ABC transporter" evidence="7">
    <location>
        <begin position="6"/>
        <end position="256"/>
    </location>
</feature>
<dbReference type="EMBL" id="JQCD01000024">
    <property type="protein sequence ID" value="KRN76878.1"/>
    <property type="molecule type" value="Genomic_DNA"/>
</dbReference>
<evidence type="ECO:0000259" key="7">
    <source>
        <dbReference type="PROSITE" id="PS50893"/>
    </source>
</evidence>
<dbReference type="Proteomes" id="UP000051673">
    <property type="component" value="Unassembled WGS sequence"/>
</dbReference>
<dbReference type="Pfam" id="PF08352">
    <property type="entry name" value="oligo_HPY"/>
    <property type="match status" value="1"/>
</dbReference>
<dbReference type="GO" id="GO:0005524">
    <property type="term" value="F:ATP binding"/>
    <property type="evidence" value="ECO:0007669"/>
    <property type="project" value="UniProtKB-KW"/>
</dbReference>
<protein>
    <submittedName>
        <fullName evidence="8">ABC-type oligopeptide transport system, ATPase component</fullName>
    </submittedName>
</protein>
<keyword evidence="6" id="KW-0653">Protein transport</keyword>
<keyword evidence="9" id="KW-1185">Reference proteome</keyword>
<keyword evidence="5" id="KW-0571">Peptide transport</keyword>
<evidence type="ECO:0000256" key="1">
    <source>
        <dbReference type="ARBA" id="ARBA00005417"/>
    </source>
</evidence>
<evidence type="ECO:0000256" key="5">
    <source>
        <dbReference type="ARBA" id="ARBA00022856"/>
    </source>
</evidence>
<dbReference type="CDD" id="cd03257">
    <property type="entry name" value="ABC_NikE_OppD_transporters"/>
    <property type="match status" value="1"/>
</dbReference>
<dbReference type="GO" id="GO:0016887">
    <property type="term" value="F:ATP hydrolysis activity"/>
    <property type="evidence" value="ECO:0007669"/>
    <property type="project" value="InterPro"/>
</dbReference>
<dbReference type="PATRIC" id="fig|1620.3.peg.392"/>
<proteinExistence type="inferred from homology"/>
<keyword evidence="3" id="KW-0547">Nucleotide-binding</keyword>
<dbReference type="AlphaFoldDB" id="A0A0R2JHU3"/>
<evidence type="ECO:0000313" key="9">
    <source>
        <dbReference type="Proteomes" id="UP000051673"/>
    </source>
</evidence>
<dbReference type="GO" id="GO:0055085">
    <property type="term" value="P:transmembrane transport"/>
    <property type="evidence" value="ECO:0007669"/>
    <property type="project" value="UniProtKB-ARBA"/>
</dbReference>
<dbReference type="SMART" id="SM00382">
    <property type="entry name" value="AAA"/>
    <property type="match status" value="1"/>
</dbReference>
<sequence>MADEILRLEGLKVHYPIRSGFWNRVTDNVKAVDGVDLNLKQGETLGLVGESGSGKSTLGKVIVGLEDMTEGDLIYQNEDLNSAAERRRVKYNKDVQMIFQDSLSSLNPRKTIYEIIAEPIRNFDPMDPVDEDKRVRELLDIVGLPQRTVFQYPFQFSGGQRQRIGIARALATNPRLIVADEPVSALDLSVQAQVLNFMKKIQKELGISYLFISHDLGVVRHMTDNIAVMHHGRLVEKGTREDIFENPQHIYTKRLLAAIPSVNVSERAENRARRKQIEQEFDDRFNEFYDGEGMPLPLVQLSETHYAALPKQSEKE</sequence>
<dbReference type="FunFam" id="3.40.50.300:FF:000016">
    <property type="entry name" value="Oligopeptide ABC transporter ATP-binding component"/>
    <property type="match status" value="1"/>
</dbReference>
<evidence type="ECO:0000256" key="3">
    <source>
        <dbReference type="ARBA" id="ARBA00022741"/>
    </source>
</evidence>
<dbReference type="InterPro" id="IPR003439">
    <property type="entry name" value="ABC_transporter-like_ATP-bd"/>
</dbReference>
<evidence type="ECO:0000256" key="6">
    <source>
        <dbReference type="ARBA" id="ARBA00022927"/>
    </source>
</evidence>
<evidence type="ECO:0000256" key="4">
    <source>
        <dbReference type="ARBA" id="ARBA00022840"/>
    </source>
</evidence>
<dbReference type="PROSITE" id="PS00211">
    <property type="entry name" value="ABC_TRANSPORTER_1"/>
    <property type="match status" value="1"/>
</dbReference>
<dbReference type="InterPro" id="IPR027417">
    <property type="entry name" value="P-loop_NTPase"/>
</dbReference>
<dbReference type="GO" id="GO:0015833">
    <property type="term" value="P:peptide transport"/>
    <property type="evidence" value="ECO:0007669"/>
    <property type="project" value="UniProtKB-KW"/>
</dbReference>
<evidence type="ECO:0000313" key="8">
    <source>
        <dbReference type="EMBL" id="KRN76878.1"/>
    </source>
</evidence>
<accession>A0A0R2JHU3</accession>
<dbReference type="RefSeq" id="WP_057787650.1">
    <property type="nucleotide sequence ID" value="NZ_JQCD01000024.1"/>
</dbReference>
<dbReference type="InterPro" id="IPR017871">
    <property type="entry name" value="ABC_transporter-like_CS"/>
</dbReference>
<dbReference type="InterPro" id="IPR013563">
    <property type="entry name" value="Oligopep_ABC_C"/>
</dbReference>